<dbReference type="AlphaFoldDB" id="A0A1M7C293"/>
<dbReference type="CDD" id="cd02042">
    <property type="entry name" value="ParAB_family"/>
    <property type="match status" value="1"/>
</dbReference>
<dbReference type="InterPro" id="IPR050678">
    <property type="entry name" value="DNA_Partitioning_ATPase"/>
</dbReference>
<sequence>MVIPMTEETDSQPTHTIATFVDKGGVGKTTTTAHLGVALAQRGYDVLLIDLAGKQGDLSKQFGITPDPDAWPDISTVFRDKWKEITEKLPDVVDELVTPTGEGPDLIPATEALDGLDAELNSVDNARERYSRFDQFLTNSIDGRYDFVLIDLPGVTNNVTLNGLWAAENVMVPVRPGPFEAEQAAALQDDVAEINDQFDLAIELTLVIPNEVDLRTKLGKHYVEAFADEYPNAIGEHIPSSQDIQNQQKRGETVFALEEPSKTAHRALEAYEANAELLETRVGKSTANTPSVQ</sequence>
<proteinExistence type="predicted"/>
<evidence type="ECO:0000313" key="3">
    <source>
        <dbReference type="EMBL" id="SHL61266.1"/>
    </source>
</evidence>
<dbReference type="InterPro" id="IPR025669">
    <property type="entry name" value="AAA_dom"/>
</dbReference>
<dbReference type="RefSeq" id="WP_018129189.1">
    <property type="nucleotide sequence ID" value="NZ_AEMG01000008.1"/>
</dbReference>
<dbReference type="Pfam" id="PF13614">
    <property type="entry name" value="AAA_31"/>
    <property type="match status" value="1"/>
</dbReference>
<keyword evidence="4" id="KW-1185">Reference proteome</keyword>
<dbReference type="PANTHER" id="PTHR13696">
    <property type="entry name" value="P-LOOP CONTAINING NUCLEOSIDE TRIPHOSPHATE HYDROLASE"/>
    <property type="match status" value="1"/>
</dbReference>
<feature type="domain" description="AAA" evidence="2">
    <location>
        <begin position="15"/>
        <end position="199"/>
    </location>
</feature>
<dbReference type="PANTHER" id="PTHR13696:SF99">
    <property type="entry name" value="COBYRINIC ACID AC-DIAMIDE SYNTHASE"/>
    <property type="match status" value="1"/>
</dbReference>
<feature type="coiled-coil region" evidence="1">
    <location>
        <begin position="261"/>
        <end position="288"/>
    </location>
</feature>
<protein>
    <submittedName>
        <fullName evidence="3">Chromosome partitioning protein</fullName>
    </submittedName>
</protein>
<reference evidence="4" key="1">
    <citation type="submission" date="2016-11" db="EMBL/GenBank/DDBJ databases">
        <authorList>
            <person name="Varghese N."/>
            <person name="Submissions S."/>
        </authorList>
    </citation>
    <scope>NUCLEOTIDE SEQUENCE [LARGE SCALE GENOMIC DNA]</scope>
    <source>
        <strain evidence="4">DX253</strain>
    </source>
</reference>
<keyword evidence="1" id="KW-0175">Coiled coil</keyword>
<dbReference type="InterPro" id="IPR027417">
    <property type="entry name" value="P-loop_NTPase"/>
</dbReference>
<dbReference type="EMBL" id="FRAN01000009">
    <property type="protein sequence ID" value="SHL61266.1"/>
    <property type="molecule type" value="Genomic_DNA"/>
</dbReference>
<name>A0A1M7C293_HALPU</name>
<gene>
    <name evidence="3" type="ORF">SAMN05444342_4253</name>
</gene>
<dbReference type="Gene3D" id="3.40.50.300">
    <property type="entry name" value="P-loop containing nucleotide triphosphate hydrolases"/>
    <property type="match status" value="1"/>
</dbReference>
<evidence type="ECO:0000259" key="2">
    <source>
        <dbReference type="Pfam" id="PF13614"/>
    </source>
</evidence>
<accession>A0A1M7C293</accession>
<dbReference type="SUPFAM" id="SSF52540">
    <property type="entry name" value="P-loop containing nucleoside triphosphate hydrolases"/>
    <property type="match status" value="1"/>
</dbReference>
<dbReference type="Proteomes" id="UP000184203">
    <property type="component" value="Unassembled WGS sequence"/>
</dbReference>
<evidence type="ECO:0000313" key="4">
    <source>
        <dbReference type="Proteomes" id="UP000184203"/>
    </source>
</evidence>
<organism evidence="3 4">
    <name type="scientific">Haladaptatus paucihalophilus DX253</name>
    <dbReference type="NCBI Taxonomy" id="797209"/>
    <lineage>
        <taxon>Archaea</taxon>
        <taxon>Methanobacteriati</taxon>
        <taxon>Methanobacteriota</taxon>
        <taxon>Stenosarchaea group</taxon>
        <taxon>Halobacteria</taxon>
        <taxon>Halobacteriales</taxon>
        <taxon>Haladaptataceae</taxon>
        <taxon>Haladaptatus</taxon>
    </lineage>
</organism>
<evidence type="ECO:0000256" key="1">
    <source>
        <dbReference type="SAM" id="Coils"/>
    </source>
</evidence>